<feature type="compositionally biased region" description="Polar residues" evidence="11">
    <location>
        <begin position="457"/>
        <end position="471"/>
    </location>
</feature>
<feature type="compositionally biased region" description="Low complexity" evidence="11">
    <location>
        <begin position="610"/>
        <end position="620"/>
    </location>
</feature>
<dbReference type="FunFam" id="3.30.160.60:FF:000290">
    <property type="entry name" value="Zinc finger protein 697 isoform X1"/>
    <property type="match status" value="1"/>
</dbReference>
<dbReference type="GO" id="GO:0003700">
    <property type="term" value="F:DNA-binding transcription factor activity"/>
    <property type="evidence" value="ECO:0007669"/>
    <property type="project" value="InterPro"/>
</dbReference>
<evidence type="ECO:0000256" key="9">
    <source>
        <dbReference type="ARBA" id="ARBA00024345"/>
    </source>
</evidence>
<dbReference type="InterPro" id="IPR003120">
    <property type="entry name" value="Ste12"/>
</dbReference>
<dbReference type="AlphaFoldDB" id="A0AAD7QWA4"/>
<evidence type="ECO:0000256" key="11">
    <source>
        <dbReference type="SAM" id="MobiDB-lite"/>
    </source>
</evidence>
<evidence type="ECO:0000256" key="6">
    <source>
        <dbReference type="ARBA" id="ARBA00023015"/>
    </source>
</evidence>
<dbReference type="GO" id="GO:1990527">
    <property type="term" value="C:Tec1p-Ste12p-Dig1p complex"/>
    <property type="evidence" value="ECO:0007669"/>
    <property type="project" value="TreeGrafter"/>
</dbReference>
<keyword evidence="3" id="KW-0677">Repeat</keyword>
<keyword evidence="6" id="KW-0805">Transcription regulation</keyword>
<reference evidence="13" key="1">
    <citation type="submission" date="2023-03" db="EMBL/GenBank/DDBJ databases">
        <title>Near-Complete genome sequence of Lipomyces tetrasporous NRRL Y-64009, an oleaginous yeast capable of growing on lignocellulosic hydrolysates.</title>
        <authorList>
            <consortium name="Lawrence Berkeley National Laboratory"/>
            <person name="Jagtap S.S."/>
            <person name="Liu J.-J."/>
            <person name="Walukiewicz H.E."/>
            <person name="Pangilinan J."/>
            <person name="Lipzen A."/>
            <person name="Ahrendt S."/>
            <person name="Koriabine M."/>
            <person name="Cobaugh K."/>
            <person name="Salamov A."/>
            <person name="Yoshinaga Y."/>
            <person name="Ng V."/>
            <person name="Daum C."/>
            <person name="Grigoriev I.V."/>
            <person name="Slininger P.J."/>
            <person name="Dien B.S."/>
            <person name="Jin Y.-S."/>
            <person name="Rao C.V."/>
        </authorList>
    </citation>
    <scope>NUCLEOTIDE SEQUENCE</scope>
    <source>
        <strain evidence="13">NRRL Y-64009</strain>
    </source>
</reference>
<evidence type="ECO:0000313" key="13">
    <source>
        <dbReference type="EMBL" id="KAJ8102710.1"/>
    </source>
</evidence>
<dbReference type="InterPro" id="IPR013087">
    <property type="entry name" value="Znf_C2H2_type"/>
</dbReference>
<feature type="region of interest" description="Disordered" evidence="11">
    <location>
        <begin position="449"/>
        <end position="499"/>
    </location>
</feature>
<keyword evidence="2" id="KW-0479">Metal-binding</keyword>
<keyword evidence="7" id="KW-0804">Transcription</keyword>
<dbReference type="PROSITE" id="PS00028">
    <property type="entry name" value="ZINC_FINGER_C2H2_1"/>
    <property type="match status" value="2"/>
</dbReference>
<accession>A0AAD7QWA4</accession>
<dbReference type="InterPro" id="IPR052127">
    <property type="entry name" value="STE12_transcription_factor"/>
</dbReference>
<evidence type="ECO:0000256" key="1">
    <source>
        <dbReference type="ARBA" id="ARBA00004123"/>
    </source>
</evidence>
<sequence>MLATNQLAISNLSAAAVTATAPDTRPETFMMSAEAQELLSPETINALKEVDKLKIFLASAPAQMQPKEMFNRFQLPTQEYVTCVLWNGVFYITGTDIVRCLTFRFQAFGRPVKNPKKFEEGIFSDLRNLKPGNDDALLEEPKSPFLELLYKNNCIRTQKKQKVFNWFSVPHDRLFLDALERDLKRESLKQETTTEAVSEPALSFQFDPNQTLFEQLMKALQQSASSAIIAERMLDSYNAGPAAASWDMGPPPLPASVAPSAVTTVIPSAMIAGNMTTSPSDTADHSQEFKHELGDVSIDGQFVSPDYSSICSVDNTLTMPHGALLNKHYIADEASSPAPSFESSVLDDSFDPRSSIPFEPMTPDTQHSVLSYKDPQYVDGSYFSTQNTYSDLDSQHDFYAGNHGRHSHSTNHMPYHTQPSYGSANGFLGGRNMANPLYPVNLLSGSPVYKQRRRRSATNPYLSTMNSNPYPSQRRAASSSSAAGTRVTSPAPSMMSSMSEPTMLPMQYYMHKSASLPQRHRPHRHHFQQSEEEYDNDSEYLVDDYSRYLDYDSANDMPPQQQFVHQQHGQSQLHYPVYAANDHMQAPNMTPGGHLKPKKSRPELRDPYPVASVSSAGSSGRKTHTCPITSCGRMFTRLEHLKRHVRTHTKERPYTCKICGKGFSRSDNLAQHRRTHEKMTVLSEDQVAAATAAAAAARQARQQPQHPDVYYRQQSVESDQDDGRELYREQRNSAQLRRSIEDDDDDEEEEEEEQDIEEVRRRSAHHHRHHSQQHHTSRSGTPAGRCQQQAHHQVKFPQQMYYSNVGSQSPSAIGVEDDEENEFDEEGHGGSEYTPYHRYSHSPNSMYQKQQAGYRGVEANELEY</sequence>
<evidence type="ECO:0000256" key="8">
    <source>
        <dbReference type="ARBA" id="ARBA00023242"/>
    </source>
</evidence>
<keyword evidence="4 10" id="KW-0863">Zinc-finger</keyword>
<dbReference type="Pfam" id="PF02200">
    <property type="entry name" value="STE"/>
    <property type="match status" value="1"/>
</dbReference>
<dbReference type="SMART" id="SM00424">
    <property type="entry name" value="STE"/>
    <property type="match status" value="1"/>
</dbReference>
<feature type="compositionally biased region" description="Acidic residues" evidence="11">
    <location>
        <begin position="815"/>
        <end position="825"/>
    </location>
</feature>
<feature type="region of interest" description="Disordered" evidence="11">
    <location>
        <begin position="336"/>
        <end position="368"/>
    </location>
</feature>
<keyword evidence="14" id="KW-1185">Reference proteome</keyword>
<dbReference type="Proteomes" id="UP001217417">
    <property type="component" value="Unassembled WGS sequence"/>
</dbReference>
<dbReference type="GeneID" id="80886353"/>
<keyword evidence="5" id="KW-0862">Zinc</keyword>
<comment type="subcellular location">
    <subcellularLocation>
        <location evidence="1">Nucleus</location>
    </subcellularLocation>
</comment>
<dbReference type="Gene3D" id="3.30.160.60">
    <property type="entry name" value="Classic Zinc Finger"/>
    <property type="match status" value="2"/>
</dbReference>
<dbReference type="GO" id="GO:0005634">
    <property type="term" value="C:nucleus"/>
    <property type="evidence" value="ECO:0007669"/>
    <property type="project" value="UniProtKB-SubCell"/>
</dbReference>
<dbReference type="PROSITE" id="PS50157">
    <property type="entry name" value="ZINC_FINGER_C2H2_2"/>
    <property type="match status" value="2"/>
</dbReference>
<proteinExistence type="inferred from homology"/>
<evidence type="ECO:0000256" key="3">
    <source>
        <dbReference type="ARBA" id="ARBA00022737"/>
    </source>
</evidence>
<feature type="region of interest" description="Disordered" evidence="11">
    <location>
        <begin position="695"/>
        <end position="864"/>
    </location>
</feature>
<dbReference type="GO" id="GO:1990526">
    <property type="term" value="C:Ste12p-Dig1p-Dig2p complex"/>
    <property type="evidence" value="ECO:0007669"/>
    <property type="project" value="TreeGrafter"/>
</dbReference>
<evidence type="ECO:0000256" key="2">
    <source>
        <dbReference type="ARBA" id="ARBA00022723"/>
    </source>
</evidence>
<gene>
    <name evidence="13" type="ORF">POJ06DRAFT_54244</name>
</gene>
<comment type="caution">
    <text evidence="13">The sequence shown here is derived from an EMBL/GenBank/DDBJ whole genome shotgun (WGS) entry which is preliminary data.</text>
</comment>
<feature type="domain" description="C2H2-type" evidence="12">
    <location>
        <begin position="624"/>
        <end position="653"/>
    </location>
</feature>
<feature type="region of interest" description="Disordered" evidence="11">
    <location>
        <begin position="585"/>
        <end position="625"/>
    </location>
</feature>
<evidence type="ECO:0000256" key="5">
    <source>
        <dbReference type="ARBA" id="ARBA00022833"/>
    </source>
</evidence>
<evidence type="ECO:0000256" key="10">
    <source>
        <dbReference type="PROSITE-ProRule" id="PRU00042"/>
    </source>
</evidence>
<feature type="compositionally biased region" description="Acidic residues" evidence="11">
    <location>
        <begin position="741"/>
        <end position="756"/>
    </location>
</feature>
<feature type="compositionally biased region" description="Basic residues" evidence="11">
    <location>
        <begin position="762"/>
        <end position="777"/>
    </location>
</feature>
<organism evidence="13 14">
    <name type="scientific">Lipomyces tetrasporus</name>
    <dbReference type="NCBI Taxonomy" id="54092"/>
    <lineage>
        <taxon>Eukaryota</taxon>
        <taxon>Fungi</taxon>
        <taxon>Dikarya</taxon>
        <taxon>Ascomycota</taxon>
        <taxon>Saccharomycotina</taxon>
        <taxon>Lipomycetes</taxon>
        <taxon>Lipomycetales</taxon>
        <taxon>Lipomycetaceae</taxon>
        <taxon>Lipomyces</taxon>
    </lineage>
</organism>
<dbReference type="SMART" id="SM00355">
    <property type="entry name" value="ZnF_C2H2"/>
    <property type="match status" value="2"/>
</dbReference>
<dbReference type="PANTHER" id="PTHR47427:SF1">
    <property type="entry name" value="PROTEIN STE12"/>
    <property type="match status" value="1"/>
</dbReference>
<dbReference type="PANTHER" id="PTHR47427">
    <property type="entry name" value="PROTEIN STE12"/>
    <property type="match status" value="1"/>
</dbReference>
<feature type="compositionally biased region" description="Basic and acidic residues" evidence="11">
    <location>
        <begin position="721"/>
        <end position="731"/>
    </location>
</feature>
<protein>
    <submittedName>
        <fullName evidence="13">STE like transcription factor-domain-containing protein</fullName>
    </submittedName>
</protein>
<dbReference type="GO" id="GO:0008270">
    <property type="term" value="F:zinc ion binding"/>
    <property type="evidence" value="ECO:0007669"/>
    <property type="project" value="UniProtKB-KW"/>
</dbReference>
<comment type="similarity">
    <text evidence="9">Belongs to the STE12 transcription factor family.</text>
</comment>
<evidence type="ECO:0000259" key="12">
    <source>
        <dbReference type="PROSITE" id="PS50157"/>
    </source>
</evidence>
<feature type="compositionally biased region" description="Polar residues" evidence="11">
    <location>
        <begin position="800"/>
        <end position="811"/>
    </location>
</feature>
<name>A0AAD7QWA4_9ASCO</name>
<dbReference type="SUPFAM" id="SSF57667">
    <property type="entry name" value="beta-beta-alpha zinc fingers"/>
    <property type="match status" value="1"/>
</dbReference>
<feature type="domain" description="C2H2-type" evidence="12">
    <location>
        <begin position="654"/>
        <end position="676"/>
    </location>
</feature>
<dbReference type="InterPro" id="IPR036236">
    <property type="entry name" value="Znf_C2H2_sf"/>
</dbReference>
<dbReference type="RefSeq" id="XP_056046160.1">
    <property type="nucleotide sequence ID" value="XM_056191187.1"/>
</dbReference>
<dbReference type="Pfam" id="PF00096">
    <property type="entry name" value="zf-C2H2"/>
    <property type="match status" value="2"/>
</dbReference>
<feature type="compositionally biased region" description="Polar residues" evidence="11">
    <location>
        <begin position="841"/>
        <end position="851"/>
    </location>
</feature>
<feature type="compositionally biased region" description="Low complexity" evidence="11">
    <location>
        <begin position="476"/>
        <end position="499"/>
    </location>
</feature>
<feature type="region of interest" description="Disordered" evidence="11">
    <location>
        <begin position="515"/>
        <end position="538"/>
    </location>
</feature>
<dbReference type="EMBL" id="JARPMG010000002">
    <property type="protein sequence ID" value="KAJ8102710.1"/>
    <property type="molecule type" value="Genomic_DNA"/>
</dbReference>
<feature type="compositionally biased region" description="Basic residues" evidence="11">
    <location>
        <begin position="518"/>
        <end position="527"/>
    </location>
</feature>
<evidence type="ECO:0000313" key="14">
    <source>
        <dbReference type="Proteomes" id="UP001217417"/>
    </source>
</evidence>
<evidence type="ECO:0000256" key="4">
    <source>
        <dbReference type="ARBA" id="ARBA00022771"/>
    </source>
</evidence>
<keyword evidence="8" id="KW-0539">Nucleus</keyword>
<evidence type="ECO:0000256" key="7">
    <source>
        <dbReference type="ARBA" id="ARBA00023163"/>
    </source>
</evidence>